<accession>A0A139WXK7</accession>
<dbReference type="RefSeq" id="WP_017744957.1">
    <property type="nucleotide sequence ID" value="NZ_KQ976354.1"/>
</dbReference>
<gene>
    <name evidence="3" type="ORF">WA1_46790</name>
</gene>
<dbReference type="OrthoDB" id="9815644at2"/>
<keyword evidence="3" id="KW-0489">Methyltransferase</keyword>
<dbReference type="Pfam" id="PF08421">
    <property type="entry name" value="Methyltransf_13"/>
    <property type="match status" value="1"/>
</dbReference>
<dbReference type="InterPro" id="IPR038576">
    <property type="entry name" value="Methyltransf_Zn-bd_dom_put_sf"/>
</dbReference>
<evidence type="ECO:0000259" key="1">
    <source>
        <dbReference type="Pfam" id="PF08421"/>
    </source>
</evidence>
<dbReference type="Pfam" id="PF13489">
    <property type="entry name" value="Methyltransf_23"/>
    <property type="match status" value="1"/>
</dbReference>
<dbReference type="CDD" id="cd02440">
    <property type="entry name" value="AdoMet_MTases"/>
    <property type="match status" value="1"/>
</dbReference>
<evidence type="ECO:0000259" key="2">
    <source>
        <dbReference type="Pfam" id="PF08484"/>
    </source>
</evidence>
<evidence type="ECO:0000313" key="4">
    <source>
        <dbReference type="Proteomes" id="UP000076925"/>
    </source>
</evidence>
<dbReference type="PANTHER" id="PTHR43861">
    <property type="entry name" value="TRANS-ACONITATE 2-METHYLTRANSFERASE-RELATED"/>
    <property type="match status" value="1"/>
</dbReference>
<dbReference type="Gene3D" id="3.40.50.150">
    <property type="entry name" value="Vaccinia Virus protein VP39"/>
    <property type="match status" value="1"/>
</dbReference>
<keyword evidence="3" id="KW-0808">Transferase</keyword>
<feature type="domain" description="Methyltransferase putative zinc binding" evidence="1">
    <location>
        <begin position="21"/>
        <end position="82"/>
    </location>
</feature>
<dbReference type="Gene3D" id="6.20.50.110">
    <property type="entry name" value="Methyltransferase, zinc-binding domain"/>
    <property type="match status" value="1"/>
</dbReference>
<dbReference type="SUPFAM" id="SSF53335">
    <property type="entry name" value="S-adenosyl-L-methionine-dependent methyltransferases"/>
    <property type="match status" value="1"/>
</dbReference>
<name>A0A139WXK7_9CYAN</name>
<dbReference type="STRING" id="128403.WA1_46790"/>
<reference evidence="3 4" key="1">
    <citation type="journal article" date="2013" name="Genome Biol. Evol.">
        <title>Genomes of Stigonematalean cyanobacteria (subsection V) and the evolution of oxygenic photosynthesis from prokaryotes to plastids.</title>
        <authorList>
            <person name="Dagan T."/>
            <person name="Roettger M."/>
            <person name="Stucken K."/>
            <person name="Landan G."/>
            <person name="Koch R."/>
            <person name="Major P."/>
            <person name="Gould S.B."/>
            <person name="Goremykin V.V."/>
            <person name="Rippka R."/>
            <person name="Tandeau de Marsac N."/>
            <person name="Gugger M."/>
            <person name="Lockhart P.J."/>
            <person name="Allen J.F."/>
            <person name="Brune I."/>
            <person name="Maus I."/>
            <person name="Puhler A."/>
            <person name="Martin W.F."/>
        </authorList>
    </citation>
    <scope>NUCLEOTIDE SEQUENCE [LARGE SCALE GENOMIC DNA]</scope>
    <source>
        <strain evidence="3 4">PCC 7110</strain>
    </source>
</reference>
<dbReference type="GO" id="GO:0032259">
    <property type="term" value="P:methylation"/>
    <property type="evidence" value="ECO:0007669"/>
    <property type="project" value="UniProtKB-KW"/>
</dbReference>
<protein>
    <submittedName>
        <fullName evidence="3">SAM-dependent methyltransferase</fullName>
    </submittedName>
</protein>
<proteinExistence type="predicted"/>
<dbReference type="GO" id="GO:0008168">
    <property type="term" value="F:methyltransferase activity"/>
    <property type="evidence" value="ECO:0007669"/>
    <property type="project" value="UniProtKB-KW"/>
</dbReference>
<dbReference type="InterPro" id="IPR029063">
    <property type="entry name" value="SAM-dependent_MTases_sf"/>
</dbReference>
<organism evidence="3 4">
    <name type="scientific">Scytonema hofmannii PCC 7110</name>
    <dbReference type="NCBI Taxonomy" id="128403"/>
    <lineage>
        <taxon>Bacteria</taxon>
        <taxon>Bacillati</taxon>
        <taxon>Cyanobacteriota</taxon>
        <taxon>Cyanophyceae</taxon>
        <taxon>Nostocales</taxon>
        <taxon>Scytonemataceae</taxon>
        <taxon>Scytonema</taxon>
    </lineage>
</organism>
<dbReference type="Pfam" id="PF08484">
    <property type="entry name" value="Methyltransf_14"/>
    <property type="match status" value="1"/>
</dbReference>
<dbReference type="InterPro" id="IPR013691">
    <property type="entry name" value="MeTrfase_14"/>
</dbReference>
<dbReference type="EMBL" id="ANNX02000047">
    <property type="protein sequence ID" value="KYC37143.1"/>
    <property type="molecule type" value="Genomic_DNA"/>
</dbReference>
<dbReference type="AlphaFoldDB" id="A0A139WXK7"/>
<feature type="domain" description="C-methyltransferase" evidence="2">
    <location>
        <begin position="262"/>
        <end position="420"/>
    </location>
</feature>
<dbReference type="Proteomes" id="UP000076925">
    <property type="component" value="Unassembled WGS sequence"/>
</dbReference>
<evidence type="ECO:0000313" key="3">
    <source>
        <dbReference type="EMBL" id="KYC37143.1"/>
    </source>
</evidence>
<comment type="caution">
    <text evidence="3">The sequence shown here is derived from an EMBL/GenBank/DDBJ whole genome shotgun (WGS) entry which is preliminary data.</text>
</comment>
<keyword evidence="4" id="KW-1185">Reference proteome</keyword>
<dbReference type="Gene3D" id="3.40.50.720">
    <property type="entry name" value="NAD(P)-binding Rossmann-like Domain"/>
    <property type="match status" value="1"/>
</dbReference>
<dbReference type="InterPro" id="IPR013630">
    <property type="entry name" value="Methyltransf_Zn-bd_dom_put"/>
</dbReference>
<dbReference type="PANTHER" id="PTHR43861:SF5">
    <property type="entry name" value="BLL5978 PROTEIN"/>
    <property type="match status" value="1"/>
</dbReference>
<sequence length="426" mass="48405">MIKTTLESYLQNGKTLNRGCCRFCGSKLKHTFVDLGMSPLCESYVSLEQLNQMEAFYPLHVCVCDRCFLVQLQEYVTPQDIFSEYAYFSSYSDSWLQHAKNYTEKVIVRFGLHSYSQVVEIASNDGYLLQYFLEKNIPVLGIEPAANVAEVAIKKGISTVVKFFGKNTASELAASGKQADLLIGNNVLAHVPDINDFVGGAKILLKPQGIITMEFPHLMRLIEENQFDTIYHEHFSYLSLLTVEKIFAHHGLTIFDVEELSTHGGSLRIYAKQAEDTSKPISQQVMELRAKEEAAGFTNIKHYFSFGEKVKETKFKLLEFLILAKRQGKTIAGYGAPGKGNTLLNYCGIREDFIDYTVDRNPYKQGKFLPGTHIPIFHPDKIQETKPDYLLILPWNLKNEIMSQMLFVHDWGCKFIVPIPEVNVYS</sequence>